<evidence type="ECO:0000313" key="1">
    <source>
        <dbReference type="EMBL" id="AKV83784.1"/>
    </source>
</evidence>
<gene>
    <name evidence="1" type="ORF">MsedE_1905</name>
</gene>
<accession>A0A0K1T9Y7</accession>
<proteinExistence type="predicted"/>
<sequence>MEKILYTNDHSTYLYKAERAGRADEGWDYLIACGGETSAIPLRIVSSPKEAGNPHHEVGMLRP</sequence>
<organism evidence="1 2">
    <name type="scientific">Metallosphaera sedula</name>
    <dbReference type="NCBI Taxonomy" id="43687"/>
    <lineage>
        <taxon>Archaea</taxon>
        <taxon>Thermoproteota</taxon>
        <taxon>Thermoprotei</taxon>
        <taxon>Sulfolobales</taxon>
        <taxon>Sulfolobaceae</taxon>
        <taxon>Metallosphaera</taxon>
    </lineage>
</organism>
<evidence type="ECO:0000313" key="2">
    <source>
        <dbReference type="Proteomes" id="UP000056255"/>
    </source>
</evidence>
<name>A0A0K1T9Y7_9CREN</name>
<dbReference type="PATRIC" id="fig|43687.9.peg.2012"/>
<dbReference type="AlphaFoldDB" id="A0A0K1T9Y7"/>
<reference evidence="1 2" key="1">
    <citation type="submission" date="2015-07" db="EMBL/GenBank/DDBJ databases">
        <title>Physiological, transcriptional responses and genome re-sequencing of acid resistant extremely thermoacidophilic Metallosphaera sedula SARC-M1.</title>
        <authorList>
            <person name="Ai C."/>
            <person name="McCarthy S."/>
            <person name="Eckrich V."/>
            <person name="Rudrappa D."/>
            <person name="Qiu G."/>
            <person name="Blum P."/>
        </authorList>
    </citation>
    <scope>NUCLEOTIDE SEQUENCE [LARGE SCALE GENOMIC DNA]</scope>
    <source>
        <strain evidence="1 2">SARC-M1</strain>
    </source>
</reference>
<dbReference type="RefSeq" id="WP_053094473.1">
    <property type="nucleotide sequence ID" value="NZ_JANBVG010000003.1"/>
</dbReference>
<protein>
    <submittedName>
        <fullName evidence="1">Uncharacterized protein</fullName>
    </submittedName>
</protein>
<dbReference type="EMBL" id="CP012176">
    <property type="protein sequence ID" value="AKV83784.1"/>
    <property type="molecule type" value="Genomic_DNA"/>
</dbReference>
<dbReference type="Proteomes" id="UP000056255">
    <property type="component" value="Chromosome"/>
</dbReference>